<sequence>MHACSTASLIPPHPPAHLQTYSRDLIMRQKGLYATRWRHETDTGRRYAGLVL</sequence>
<evidence type="ECO:0000313" key="2">
    <source>
        <dbReference type="Proteomes" id="UP000292082"/>
    </source>
</evidence>
<dbReference type="AlphaFoldDB" id="A0A4Q9Q6P2"/>
<accession>A0A4Q9Q6P2</accession>
<name>A0A4Q9Q6P2_9APHY</name>
<dbReference type="Proteomes" id="UP000292082">
    <property type="component" value="Unassembled WGS sequence"/>
</dbReference>
<organism evidence="1 2">
    <name type="scientific">Dichomitus squalens</name>
    <dbReference type="NCBI Taxonomy" id="114155"/>
    <lineage>
        <taxon>Eukaryota</taxon>
        <taxon>Fungi</taxon>
        <taxon>Dikarya</taxon>
        <taxon>Basidiomycota</taxon>
        <taxon>Agaricomycotina</taxon>
        <taxon>Agaricomycetes</taxon>
        <taxon>Polyporales</taxon>
        <taxon>Polyporaceae</taxon>
        <taxon>Dichomitus</taxon>
    </lineage>
</organism>
<proteinExistence type="predicted"/>
<protein>
    <submittedName>
        <fullName evidence="1">Uncharacterized protein</fullName>
    </submittedName>
</protein>
<keyword evidence="2" id="KW-1185">Reference proteome</keyword>
<evidence type="ECO:0000313" key="1">
    <source>
        <dbReference type="EMBL" id="TBU63112.1"/>
    </source>
</evidence>
<dbReference type="EMBL" id="ML145091">
    <property type="protein sequence ID" value="TBU63112.1"/>
    <property type="molecule type" value="Genomic_DNA"/>
</dbReference>
<gene>
    <name evidence="1" type="ORF">BD310DRAFT_668268</name>
</gene>
<reference evidence="1 2" key="1">
    <citation type="submission" date="2019-01" db="EMBL/GenBank/DDBJ databases">
        <title>Draft genome sequences of three monokaryotic isolates of the white-rot basidiomycete fungus Dichomitus squalens.</title>
        <authorList>
            <consortium name="DOE Joint Genome Institute"/>
            <person name="Lopez S.C."/>
            <person name="Andreopoulos B."/>
            <person name="Pangilinan J."/>
            <person name="Lipzen A."/>
            <person name="Riley R."/>
            <person name="Ahrendt S."/>
            <person name="Ng V."/>
            <person name="Barry K."/>
            <person name="Daum C."/>
            <person name="Grigoriev I.V."/>
            <person name="Hilden K.S."/>
            <person name="Makela M.R."/>
            <person name="de Vries R.P."/>
        </authorList>
    </citation>
    <scope>NUCLEOTIDE SEQUENCE [LARGE SCALE GENOMIC DNA]</scope>
    <source>
        <strain evidence="1 2">CBS 464.89</strain>
    </source>
</reference>